<dbReference type="GeneID" id="39979254"/>
<comment type="caution">
    <text evidence="1">The sequence shown here is derived from an EMBL/GenBank/DDBJ whole genome shotgun (WGS) entry which is preliminary data.</text>
</comment>
<sequence length="437" mass="52018">MEGWLPEWANVENYELKEVYIPQDEKEIGICQYNILTSGNKLEKDHEWLLENRIRYSRRNRYCYFHLDIRFGEIRNPHYWRYIGIIKMYKKVQNLASYFKGRDYLLLYVDSDTMISRFTVRIEDFHEVMKDSFLCISVDDKCEFQHYILNVGVLLMSLKNLETLMFCIQVLALQKIQYLLPYSSEWSRSGLNDQNIVISLLNETGRLDIEKIQSYCLSRKHLFWSGSEDQWVNLNLSKQSKGVVVTPSIFLNHIIRMDYIMKLNRMTSIWLEKAWIIHFSGSNRLEQSFMIQKLCLERSRKFETSQSSHFNECPERIEELMNKNELKKVETLFSINMDSQLDPNNYIGQHYLDWIKNLKQTDLGIKNLSNRYSILIDRIIRLLKLSKTKIFTQTSKRELVGAILQFTENSNKFGSIFEQLYSTGIVSPYKTFLKKVT</sequence>
<accession>A0A1J4MGA5</accession>
<reference evidence="1 2" key="1">
    <citation type="submission" date="2016-10" db="EMBL/GenBank/DDBJ databases">
        <title>Reductive evolution of mitochondrial metabolism and differential evolution of invasion-related proteins in Cryptosporidium.</title>
        <authorList>
            <person name="Liu S."/>
            <person name="Roellig D.M."/>
            <person name="Guo Y."/>
            <person name="Li N."/>
            <person name="Frace M.A."/>
            <person name="Tang K."/>
            <person name="Zhang L."/>
            <person name="Feng Y."/>
            <person name="Xiao L."/>
        </authorList>
    </citation>
    <scope>NUCLEOTIDE SEQUENCE [LARGE SCALE GENOMIC DNA]</scope>
    <source>
        <strain evidence="1">39726</strain>
    </source>
</reference>
<evidence type="ECO:0000313" key="1">
    <source>
        <dbReference type="EMBL" id="OII73232.1"/>
    </source>
</evidence>
<evidence type="ECO:0000313" key="2">
    <source>
        <dbReference type="Proteomes" id="UP000186176"/>
    </source>
</evidence>
<dbReference type="AlphaFoldDB" id="A0A1J4MGA5"/>
<gene>
    <name evidence="1" type="ORF">cubi_02464</name>
</gene>
<dbReference type="VEuPathDB" id="CryptoDB:cubi_02464"/>
<protein>
    <submittedName>
        <fullName evidence="1">Uncharacterized protein</fullName>
    </submittedName>
</protein>
<keyword evidence="2" id="KW-1185">Reference proteome</keyword>
<name>A0A1J4MGA5_9CRYT</name>
<dbReference type="OrthoDB" id="336210at2759"/>
<dbReference type="EMBL" id="LRBP01000017">
    <property type="protein sequence ID" value="OII73232.1"/>
    <property type="molecule type" value="Genomic_DNA"/>
</dbReference>
<organism evidence="1 2">
    <name type="scientific">Cryptosporidium ubiquitum</name>
    <dbReference type="NCBI Taxonomy" id="857276"/>
    <lineage>
        <taxon>Eukaryota</taxon>
        <taxon>Sar</taxon>
        <taxon>Alveolata</taxon>
        <taxon>Apicomplexa</taxon>
        <taxon>Conoidasida</taxon>
        <taxon>Coccidia</taxon>
        <taxon>Eucoccidiorida</taxon>
        <taxon>Eimeriorina</taxon>
        <taxon>Cryptosporidiidae</taxon>
        <taxon>Cryptosporidium</taxon>
    </lineage>
</organism>
<dbReference type="Proteomes" id="UP000186176">
    <property type="component" value="Unassembled WGS sequence"/>
</dbReference>
<proteinExistence type="predicted"/>
<dbReference type="RefSeq" id="XP_028874596.1">
    <property type="nucleotide sequence ID" value="XM_029019475.1"/>
</dbReference>